<evidence type="ECO:0000256" key="1">
    <source>
        <dbReference type="SAM" id="SignalP"/>
    </source>
</evidence>
<evidence type="ECO:0008006" key="4">
    <source>
        <dbReference type="Google" id="ProtNLM"/>
    </source>
</evidence>
<dbReference type="Gene3D" id="3.30.110.170">
    <property type="entry name" value="Protein of unknown function (DUF541), domain 1"/>
    <property type="match status" value="1"/>
</dbReference>
<dbReference type="GO" id="GO:0006974">
    <property type="term" value="P:DNA damage response"/>
    <property type="evidence" value="ECO:0007669"/>
    <property type="project" value="TreeGrafter"/>
</dbReference>
<organism evidence="2 3">
    <name type="scientific">Aurantiacibacter marinus</name>
    <dbReference type="NCBI Taxonomy" id="874156"/>
    <lineage>
        <taxon>Bacteria</taxon>
        <taxon>Pseudomonadati</taxon>
        <taxon>Pseudomonadota</taxon>
        <taxon>Alphaproteobacteria</taxon>
        <taxon>Sphingomonadales</taxon>
        <taxon>Erythrobacteraceae</taxon>
        <taxon>Aurantiacibacter</taxon>
    </lineage>
</organism>
<feature type="chain" id="PRO_5002589817" description="Periplasmic immunogenic protein" evidence="1">
    <location>
        <begin position="26"/>
        <end position="244"/>
    </location>
</feature>
<dbReference type="Gene3D" id="3.30.70.2970">
    <property type="entry name" value="Protein of unknown function (DUF541), domain 2"/>
    <property type="match status" value="1"/>
</dbReference>
<keyword evidence="3" id="KW-1185">Reference proteome</keyword>
<dbReference type="PANTHER" id="PTHR34387:SF1">
    <property type="entry name" value="PERIPLASMIC IMMUNOGENIC PROTEIN"/>
    <property type="match status" value="1"/>
</dbReference>
<protein>
    <recommendedName>
        <fullName evidence="4">Periplasmic immunogenic protein</fullName>
    </recommendedName>
</protein>
<dbReference type="InterPro" id="IPR052022">
    <property type="entry name" value="26kDa_periplasmic_antigen"/>
</dbReference>
<dbReference type="Proteomes" id="UP000053455">
    <property type="component" value="Unassembled WGS sequence"/>
</dbReference>
<evidence type="ECO:0000313" key="2">
    <source>
        <dbReference type="EMBL" id="KLI63148.1"/>
    </source>
</evidence>
<sequence length="244" mass="26112">MKKLFIPAIAAAIMTVPLMSSTAIAQVQVQSSGPVVALGVTENVSLDPDIANLSAGVTTVEPTAVEALRQNAQAMTRVIDRIESLGIDEDDIQTSGISLNPDYAYNQSTGEQVFRGYRVMNRVNVKVRDIQKTGEVLDALVAVGATDLGGIGWSVEDPSPAVEQARQAAFQTGREQAREYARMSGYADIRLLQISENVVTSAPMPYQGDIIVTASPVSRSELTPVRPGQINASVSVNFTYELVN</sequence>
<gene>
    <name evidence="2" type="ORF">AAV99_10670</name>
</gene>
<comment type="caution">
    <text evidence="2">The sequence shown here is derived from an EMBL/GenBank/DDBJ whole genome shotgun (WGS) entry which is preliminary data.</text>
</comment>
<dbReference type="Pfam" id="PF04402">
    <property type="entry name" value="SIMPL"/>
    <property type="match status" value="1"/>
</dbReference>
<feature type="signal peptide" evidence="1">
    <location>
        <begin position="1"/>
        <end position="25"/>
    </location>
</feature>
<dbReference type="InterPro" id="IPR007497">
    <property type="entry name" value="SIMPL/DUF541"/>
</dbReference>
<proteinExistence type="predicted"/>
<name>A0A0H0XKK1_9SPHN</name>
<dbReference type="EMBL" id="LBHU01000003">
    <property type="protein sequence ID" value="KLI63148.1"/>
    <property type="molecule type" value="Genomic_DNA"/>
</dbReference>
<dbReference type="STRING" id="874156.GCA_001021555_02303"/>
<reference evidence="2 3" key="1">
    <citation type="submission" date="2015-04" db="EMBL/GenBank/DDBJ databases">
        <title>The draft genome sequence of Erythrobacter marinus HWDM-33.</title>
        <authorList>
            <person name="Zhuang L."/>
            <person name="Liu Y."/>
            <person name="Shao Z."/>
        </authorList>
    </citation>
    <scope>NUCLEOTIDE SEQUENCE [LARGE SCALE GENOMIC DNA]</scope>
    <source>
        <strain evidence="2 3">HWDM-33</strain>
    </source>
</reference>
<keyword evidence="1" id="KW-0732">Signal</keyword>
<dbReference type="OrthoDB" id="9813144at2"/>
<accession>A0A0H0XKK1</accession>
<dbReference type="PANTHER" id="PTHR34387">
    <property type="entry name" value="SLR1258 PROTEIN"/>
    <property type="match status" value="1"/>
</dbReference>
<dbReference type="RefSeq" id="WP_047094043.1">
    <property type="nucleotide sequence ID" value="NZ_LBHU01000003.1"/>
</dbReference>
<evidence type="ECO:0000313" key="3">
    <source>
        <dbReference type="Proteomes" id="UP000053455"/>
    </source>
</evidence>
<dbReference type="AlphaFoldDB" id="A0A0H0XKK1"/>
<dbReference type="PATRIC" id="fig|874156.12.peg.2189"/>